<keyword evidence="8" id="KW-1185">Reference proteome</keyword>
<feature type="region of interest" description="Disordered" evidence="5">
    <location>
        <begin position="544"/>
        <end position="577"/>
    </location>
</feature>
<keyword evidence="2" id="KW-0333">Golgi apparatus</keyword>
<feature type="compositionally biased region" description="Polar residues" evidence="5">
    <location>
        <begin position="83"/>
        <end position="97"/>
    </location>
</feature>
<feature type="compositionally biased region" description="Low complexity" evidence="5">
    <location>
        <begin position="9"/>
        <end position="20"/>
    </location>
</feature>
<organism evidence="7 8">
    <name type="scientific">Diaporthe australafricana</name>
    <dbReference type="NCBI Taxonomy" id="127596"/>
    <lineage>
        <taxon>Eukaryota</taxon>
        <taxon>Fungi</taxon>
        <taxon>Dikarya</taxon>
        <taxon>Ascomycota</taxon>
        <taxon>Pezizomycotina</taxon>
        <taxon>Sordariomycetes</taxon>
        <taxon>Sordariomycetidae</taxon>
        <taxon>Diaporthales</taxon>
        <taxon>Diaporthaceae</taxon>
        <taxon>Diaporthe</taxon>
    </lineage>
</organism>
<comment type="subcellular location">
    <subcellularLocation>
        <location evidence="1">Golgi apparatus</location>
    </subcellularLocation>
</comment>
<feature type="coiled-coil region" evidence="4">
    <location>
        <begin position="295"/>
        <end position="393"/>
    </location>
</feature>
<feature type="compositionally biased region" description="Basic and acidic residues" evidence="5">
    <location>
        <begin position="131"/>
        <end position="150"/>
    </location>
</feature>
<dbReference type="EMBL" id="JAWRVE010000245">
    <property type="protein sequence ID" value="KAL1847363.1"/>
    <property type="molecule type" value="Genomic_DNA"/>
</dbReference>
<dbReference type="InterPro" id="IPR000237">
    <property type="entry name" value="GRIP_dom"/>
</dbReference>
<evidence type="ECO:0000313" key="7">
    <source>
        <dbReference type="EMBL" id="KAL1847363.1"/>
    </source>
</evidence>
<feature type="compositionally biased region" description="Basic residues" evidence="5">
    <location>
        <begin position="21"/>
        <end position="32"/>
    </location>
</feature>
<reference evidence="7 8" key="1">
    <citation type="journal article" date="2024" name="IMA Fungus">
        <title>IMA Genome - F19 : A genome assembly and annotation guide to empower mycologists, including annotated draft genome sequences of Ceratocystis pirilliformis, Diaporthe australafricana, Fusarium ophioides, Paecilomyces lecythidis, and Sporothrix stenoceras.</title>
        <authorList>
            <person name="Aylward J."/>
            <person name="Wilson A.M."/>
            <person name="Visagie C.M."/>
            <person name="Spraker J."/>
            <person name="Barnes I."/>
            <person name="Buitendag C."/>
            <person name="Ceriani C."/>
            <person name="Del Mar Angel L."/>
            <person name="du Plessis D."/>
            <person name="Fuchs T."/>
            <person name="Gasser K."/>
            <person name="Kramer D."/>
            <person name="Li W."/>
            <person name="Munsamy K."/>
            <person name="Piso A."/>
            <person name="Price J.L."/>
            <person name="Sonnekus B."/>
            <person name="Thomas C."/>
            <person name="van der Nest A."/>
            <person name="van Dijk A."/>
            <person name="van Heerden A."/>
            <person name="van Vuuren N."/>
            <person name="Yilmaz N."/>
            <person name="Duong T.A."/>
            <person name="van der Merwe N.A."/>
            <person name="Wingfield M.J."/>
            <person name="Wingfield B.D."/>
        </authorList>
    </citation>
    <scope>NUCLEOTIDE SEQUENCE [LARGE SCALE GENOMIC DNA]</scope>
    <source>
        <strain evidence="7 8">CMW 18300</strain>
    </source>
</reference>
<evidence type="ECO:0000259" key="6">
    <source>
        <dbReference type="PROSITE" id="PS50913"/>
    </source>
</evidence>
<feature type="region of interest" description="Disordered" evidence="5">
    <location>
        <begin position="1"/>
        <end position="180"/>
    </location>
</feature>
<evidence type="ECO:0000256" key="2">
    <source>
        <dbReference type="ARBA" id="ARBA00023034"/>
    </source>
</evidence>
<feature type="compositionally biased region" description="Polar residues" evidence="5">
    <location>
        <begin position="506"/>
        <end position="523"/>
    </location>
</feature>
<feature type="compositionally biased region" description="Polar residues" evidence="5">
    <location>
        <begin position="113"/>
        <end position="126"/>
    </location>
</feature>
<proteinExistence type="predicted"/>
<dbReference type="InterPro" id="IPR019459">
    <property type="entry name" value="GRAB"/>
</dbReference>
<evidence type="ECO:0000256" key="5">
    <source>
        <dbReference type="SAM" id="MobiDB-lite"/>
    </source>
</evidence>
<protein>
    <recommendedName>
        <fullName evidence="6">GRIP domain-containing protein</fullName>
    </recommendedName>
</protein>
<feature type="compositionally biased region" description="Basic and acidic residues" evidence="5">
    <location>
        <begin position="157"/>
        <end position="178"/>
    </location>
</feature>
<feature type="compositionally biased region" description="Basic and acidic residues" evidence="5">
    <location>
        <begin position="53"/>
        <end position="62"/>
    </location>
</feature>
<comment type="caution">
    <text evidence="7">The sequence shown here is derived from an EMBL/GenBank/DDBJ whole genome shotgun (WGS) entry which is preliminary data.</text>
</comment>
<feature type="domain" description="GRIP" evidence="6">
    <location>
        <begin position="436"/>
        <end position="487"/>
    </location>
</feature>
<dbReference type="PANTHER" id="PTHR18921">
    <property type="entry name" value="MYOSIN HEAVY CHAIN - RELATED"/>
    <property type="match status" value="1"/>
</dbReference>
<evidence type="ECO:0000256" key="3">
    <source>
        <dbReference type="ARBA" id="ARBA00023054"/>
    </source>
</evidence>
<evidence type="ECO:0000313" key="8">
    <source>
        <dbReference type="Proteomes" id="UP001583177"/>
    </source>
</evidence>
<sequence>MSSAAPQDAIAATQGQAAAGSKKKKNKKNKPKKPLDTSTADSANDGAGTAEPSPRDSNRDLSADEEPDTPVTESSDTRKESQKPPSTSATAPDTQGNGHVRAPSGNGYPVSSDPRSTYAASTNDTSAKLEAMSEEREALRKEVEQLRKQLETIQESHTSEVGKLRTNLEESESAKDQAEEQYQTLLGRVEKIKQTLGDRLKRDRAELEEANQRIEELEAQNEELQNGDSSHEEEIARLTDELQESNRELATLRSRNNLSQQNWLKEKDDMARQVQHFRSELESTSSAMGEWEVIAMEERQVRESLTEKTTDLEEQLSAVREAYERAAEERDSSLQTIDGLQRALQEIQEARRKELRDLVESSEEQLQEMKKRVEEADMKVAEAEETKERLTKELERTAPFEKEVREKNLLIGKLRHEGIILNDHLTKALRYLKKTKPDEQVDRQIITNYFLQFLSLDRSDPKRFQILQVIAGYLAWTEEQKEQAGLARPGASHSTLRLPASPFHRTPSTPSLSTEFFSENAPTSGKESLADLWAGFLERSVEEGRPIETLGSNSRKGSVSSSTGTGTTVTKPDGGKG</sequence>
<accession>A0ABR3VX02</accession>
<feature type="compositionally biased region" description="Low complexity" evidence="5">
    <location>
        <begin position="551"/>
        <end position="577"/>
    </location>
</feature>
<evidence type="ECO:0000256" key="1">
    <source>
        <dbReference type="ARBA" id="ARBA00004555"/>
    </source>
</evidence>
<dbReference type="PROSITE" id="PS50913">
    <property type="entry name" value="GRIP"/>
    <property type="match status" value="1"/>
</dbReference>
<dbReference type="Proteomes" id="UP001583177">
    <property type="component" value="Unassembled WGS sequence"/>
</dbReference>
<keyword evidence="3 4" id="KW-0175">Coiled coil</keyword>
<dbReference type="Pfam" id="PF10375">
    <property type="entry name" value="GRAB"/>
    <property type="match status" value="1"/>
</dbReference>
<dbReference type="Gene3D" id="1.10.287.1490">
    <property type="match status" value="1"/>
</dbReference>
<gene>
    <name evidence="7" type="ORF">Daus18300_013980</name>
</gene>
<name>A0ABR3VX02_9PEZI</name>
<evidence type="ECO:0000256" key="4">
    <source>
        <dbReference type="SAM" id="Coils"/>
    </source>
</evidence>
<dbReference type="PANTHER" id="PTHR18921:SF2">
    <property type="entry name" value="THYROID RECEPTOR-INTERACTING PROTEIN 11"/>
    <property type="match status" value="1"/>
</dbReference>
<feature type="region of interest" description="Disordered" evidence="5">
    <location>
        <begin position="485"/>
        <end position="523"/>
    </location>
</feature>